<evidence type="ECO:0000313" key="3">
    <source>
        <dbReference type="EMBL" id="KNZ51546.1"/>
    </source>
</evidence>
<keyword evidence="2" id="KW-0472">Membrane</keyword>
<sequence length="339" mass="38555">MGVQIQSKHPELREMDSIRKTNPTRAMLGRLRQLCVLCDLRFLKIVLVNYYFFQNFWRSGNLGLKPWKAVEGSNVTTSTLPAAVQVTCWIVPTTGRKHLFCHESFGENWFRSSLTRSHPPGGRAQSTPYVKGYGMQDLNLQHISTCKKRELYRRRDGRSGDDAAERRSREGKTGRRSARGYGGCAVRGLRSKAETGVLQGMKISGELGVRELAGAGGRAGVLYLSIHPLTNKSKEKGVNRESRFRIIKKAVTRECLLLGLKKDTHLSRSFTQLNQRALNTHQRRTLSYLLSWFFFPQIGGLIGKLFFLFHCWMTSIAGKEVEPVMGLPTSSWRMEQWEE</sequence>
<protein>
    <submittedName>
        <fullName evidence="3">Uncharacterized protein</fullName>
    </submittedName>
</protein>
<proteinExistence type="predicted"/>
<dbReference type="Proteomes" id="UP000037035">
    <property type="component" value="Unassembled WGS sequence"/>
</dbReference>
<evidence type="ECO:0000256" key="1">
    <source>
        <dbReference type="SAM" id="MobiDB-lite"/>
    </source>
</evidence>
<dbReference type="EMBL" id="LAVV01008957">
    <property type="protein sequence ID" value="KNZ51546.1"/>
    <property type="molecule type" value="Genomic_DNA"/>
</dbReference>
<keyword evidence="4" id="KW-1185">Reference proteome</keyword>
<dbReference type="AlphaFoldDB" id="A0A0L6USM5"/>
<organism evidence="3 4">
    <name type="scientific">Puccinia sorghi</name>
    <dbReference type="NCBI Taxonomy" id="27349"/>
    <lineage>
        <taxon>Eukaryota</taxon>
        <taxon>Fungi</taxon>
        <taxon>Dikarya</taxon>
        <taxon>Basidiomycota</taxon>
        <taxon>Pucciniomycotina</taxon>
        <taxon>Pucciniomycetes</taxon>
        <taxon>Pucciniales</taxon>
        <taxon>Pucciniaceae</taxon>
        <taxon>Puccinia</taxon>
    </lineage>
</organism>
<evidence type="ECO:0000313" key="4">
    <source>
        <dbReference type="Proteomes" id="UP000037035"/>
    </source>
</evidence>
<feature type="transmembrane region" description="Helical" evidence="2">
    <location>
        <begin position="286"/>
        <end position="309"/>
    </location>
</feature>
<accession>A0A0L6USM5</accession>
<keyword evidence="2" id="KW-0812">Transmembrane</keyword>
<evidence type="ECO:0000256" key="2">
    <source>
        <dbReference type="SAM" id="Phobius"/>
    </source>
</evidence>
<feature type="compositionally biased region" description="Basic and acidic residues" evidence="1">
    <location>
        <begin position="154"/>
        <end position="173"/>
    </location>
</feature>
<reference evidence="3 4" key="1">
    <citation type="submission" date="2015-08" db="EMBL/GenBank/DDBJ databases">
        <title>Next Generation Sequencing and Analysis of the Genome of Puccinia sorghi L Schw, the Causal Agent of Maize Common Rust.</title>
        <authorList>
            <person name="Rochi L."/>
            <person name="Burguener G."/>
            <person name="Darino M."/>
            <person name="Turjanski A."/>
            <person name="Kreff E."/>
            <person name="Dieguez M.J."/>
            <person name="Sacco F."/>
        </authorList>
    </citation>
    <scope>NUCLEOTIDE SEQUENCE [LARGE SCALE GENOMIC DNA]</scope>
    <source>
        <strain evidence="3 4">RO10H11247</strain>
    </source>
</reference>
<feature type="region of interest" description="Disordered" evidence="1">
    <location>
        <begin position="154"/>
        <end position="180"/>
    </location>
</feature>
<name>A0A0L6USM5_9BASI</name>
<gene>
    <name evidence="3" type="ORF">VP01_390g3</name>
</gene>
<comment type="caution">
    <text evidence="3">The sequence shown here is derived from an EMBL/GenBank/DDBJ whole genome shotgun (WGS) entry which is preliminary data.</text>
</comment>
<dbReference type="VEuPathDB" id="FungiDB:VP01_390g3"/>
<keyword evidence="2" id="KW-1133">Transmembrane helix</keyword>